<dbReference type="InterPro" id="IPR037445">
    <property type="entry name" value="MAGE"/>
</dbReference>
<reference evidence="4" key="2">
    <citation type="submission" date="2025-09" db="UniProtKB">
        <authorList>
            <consortium name="Ensembl"/>
        </authorList>
    </citation>
    <scope>IDENTIFICATION</scope>
</reference>
<keyword evidence="5" id="KW-1185">Reference proteome</keyword>
<evidence type="ECO:0000313" key="5">
    <source>
        <dbReference type="Proteomes" id="UP000694381"/>
    </source>
</evidence>
<feature type="compositionally biased region" description="Low complexity" evidence="2">
    <location>
        <begin position="38"/>
        <end position="62"/>
    </location>
</feature>
<proteinExistence type="predicted"/>
<dbReference type="RefSeq" id="XP_008824765.2">
    <property type="nucleotide sequence ID" value="XM_008826543.3"/>
</dbReference>
<dbReference type="GO" id="GO:0005634">
    <property type="term" value="C:nucleus"/>
    <property type="evidence" value="ECO:0007669"/>
    <property type="project" value="TreeGrafter"/>
</dbReference>
<dbReference type="PANTHER" id="PTHR11736:SF63">
    <property type="entry name" value="MAGE FAMILY MEMBER A9"/>
    <property type="match status" value="1"/>
</dbReference>
<name>A0A8C6R682_NANGA</name>
<dbReference type="SMART" id="SM01373">
    <property type="entry name" value="MAGE"/>
    <property type="match status" value="1"/>
</dbReference>
<feature type="compositionally biased region" description="Polar residues" evidence="2">
    <location>
        <begin position="1"/>
        <end position="19"/>
    </location>
</feature>
<gene>
    <name evidence="4" type="primary">LOC103728561</name>
</gene>
<dbReference type="InterPro" id="IPR041899">
    <property type="entry name" value="MAGE_WH2"/>
</dbReference>
<dbReference type="Pfam" id="PF01454">
    <property type="entry name" value="MAGE"/>
    <property type="match status" value="1"/>
</dbReference>
<accession>A0A8C6R682</accession>
<dbReference type="Gene3D" id="1.10.10.1210">
    <property type="entry name" value="MAGE homology domain, winged helix WH2 motif"/>
    <property type="match status" value="1"/>
</dbReference>
<dbReference type="GO" id="GO:0000122">
    <property type="term" value="P:negative regulation of transcription by RNA polymerase II"/>
    <property type="evidence" value="ECO:0007669"/>
    <property type="project" value="TreeGrafter"/>
</dbReference>
<sequence length="305" mass="34078">MDHMQNNQTCNLLNGSEVQSEAGDLDSAQIPVAEEAEATTTTSTEMSGGEAPRSPRSSPRSSCPLAVTGCISGKPSDETSGNQTEERKEAESPLNDEINTNVVRLVEFLLLKYQRKELTTKAEMLDCINRDYQECYPVIFSEASECIKLFFGIDMMEVDPAARSYTLVTALGITYDGMHHGPQGMPNTGLIIMSLCIIFMEGNCVSEEKFWEVLNKLGLCAGCKHFIYDEPRKLITEDFVQEGYLEYRLVPDSDPPRHNFLWGPRAHAETTKMKVLEFFAGITKKDPSSYPTRYAEALRDEGERA</sequence>
<evidence type="ECO:0000259" key="3">
    <source>
        <dbReference type="PROSITE" id="PS50838"/>
    </source>
</evidence>
<dbReference type="InterPro" id="IPR002190">
    <property type="entry name" value="MHD_dom"/>
</dbReference>
<dbReference type="Gene3D" id="1.10.10.1200">
    <property type="entry name" value="MAGE homology domain, winged helix WH1 motif"/>
    <property type="match status" value="1"/>
</dbReference>
<evidence type="ECO:0000313" key="4">
    <source>
        <dbReference type="Ensembl" id="ENSNGAP00000013551.1"/>
    </source>
</evidence>
<dbReference type="GeneID" id="103728561"/>
<dbReference type="Proteomes" id="UP000694381">
    <property type="component" value="Unassembled WGS sequence"/>
</dbReference>
<dbReference type="OrthoDB" id="205198at2759"/>
<dbReference type="GeneTree" id="ENSGT00940000154972"/>
<organism evidence="4 5">
    <name type="scientific">Nannospalax galili</name>
    <name type="common">Northern Israeli blind subterranean mole rat</name>
    <name type="synonym">Spalax galili</name>
    <dbReference type="NCBI Taxonomy" id="1026970"/>
    <lineage>
        <taxon>Eukaryota</taxon>
        <taxon>Metazoa</taxon>
        <taxon>Chordata</taxon>
        <taxon>Craniata</taxon>
        <taxon>Vertebrata</taxon>
        <taxon>Euteleostomi</taxon>
        <taxon>Mammalia</taxon>
        <taxon>Eutheria</taxon>
        <taxon>Euarchontoglires</taxon>
        <taxon>Glires</taxon>
        <taxon>Rodentia</taxon>
        <taxon>Myomorpha</taxon>
        <taxon>Muroidea</taxon>
        <taxon>Spalacidae</taxon>
        <taxon>Spalacinae</taxon>
        <taxon>Nannospalax</taxon>
    </lineage>
</organism>
<feature type="domain" description="MAGE" evidence="3">
    <location>
        <begin position="98"/>
        <end position="297"/>
    </location>
</feature>
<dbReference type="InterPro" id="IPR041898">
    <property type="entry name" value="MAGE_WH1"/>
</dbReference>
<dbReference type="FunFam" id="1.10.10.1200:FF:000007">
    <property type="entry name" value="Melanoma-associated antigen C2"/>
    <property type="match status" value="1"/>
</dbReference>
<dbReference type="PROSITE" id="PS50838">
    <property type="entry name" value="MAGE"/>
    <property type="match status" value="1"/>
</dbReference>
<protein>
    <submittedName>
        <fullName evidence="4">Melanoma-associated antigen 10-like</fullName>
    </submittedName>
</protein>
<feature type="region of interest" description="Disordered" evidence="2">
    <location>
        <begin position="1"/>
        <end position="95"/>
    </location>
</feature>
<reference evidence="4" key="1">
    <citation type="submission" date="2025-08" db="UniProtKB">
        <authorList>
            <consortium name="Ensembl"/>
        </authorList>
    </citation>
    <scope>IDENTIFICATION</scope>
</reference>
<dbReference type="Ensembl" id="ENSNGAT00000019131.1">
    <property type="protein sequence ID" value="ENSNGAP00000013551.1"/>
    <property type="gene ID" value="ENSNGAG00000015095.1"/>
</dbReference>
<dbReference type="OMA" id="DGMEHFI"/>
<dbReference type="SMART" id="SM01392">
    <property type="entry name" value="MAGE_N"/>
    <property type="match status" value="1"/>
</dbReference>
<evidence type="ECO:0000256" key="1">
    <source>
        <dbReference type="ARBA" id="ARBA00084104"/>
    </source>
</evidence>
<dbReference type="AlphaFoldDB" id="A0A8C6R682"/>
<keyword evidence="1" id="KW-0825">Tumor antigen</keyword>
<dbReference type="PANTHER" id="PTHR11736">
    <property type="entry name" value="MELANOMA-ASSOCIATED ANTIGEN MAGE ANTIGEN"/>
    <property type="match status" value="1"/>
</dbReference>
<evidence type="ECO:0000256" key="2">
    <source>
        <dbReference type="SAM" id="MobiDB-lite"/>
    </source>
</evidence>
<dbReference type="InterPro" id="IPR021072">
    <property type="entry name" value="MAGE_N"/>
</dbReference>
<dbReference type="FunFam" id="1.10.10.1210:FF:000001">
    <property type="entry name" value="melanoma-associated antigen D1"/>
    <property type="match status" value="1"/>
</dbReference>
<dbReference type="KEGG" id="ngi:103728561"/>